<protein>
    <submittedName>
        <fullName evidence="1">3561_t:CDS:1</fullName>
    </submittedName>
</protein>
<gene>
    <name evidence="1" type="ORF">RPERSI_LOCUS523</name>
</gene>
<proteinExistence type="predicted"/>
<evidence type="ECO:0000313" key="1">
    <source>
        <dbReference type="EMBL" id="CAG8469729.1"/>
    </source>
</evidence>
<dbReference type="Proteomes" id="UP000789920">
    <property type="component" value="Unassembled WGS sequence"/>
</dbReference>
<feature type="non-terminal residue" evidence="1">
    <location>
        <position position="1"/>
    </location>
</feature>
<evidence type="ECO:0000313" key="2">
    <source>
        <dbReference type="Proteomes" id="UP000789920"/>
    </source>
</evidence>
<comment type="caution">
    <text evidence="1">The sequence shown here is derived from an EMBL/GenBank/DDBJ whole genome shotgun (WGS) entry which is preliminary data.</text>
</comment>
<keyword evidence="2" id="KW-1185">Reference proteome</keyword>
<name>A0ACA9KG12_9GLOM</name>
<reference evidence="1" key="1">
    <citation type="submission" date="2021-06" db="EMBL/GenBank/DDBJ databases">
        <authorList>
            <person name="Kallberg Y."/>
            <person name="Tangrot J."/>
            <person name="Rosling A."/>
        </authorList>
    </citation>
    <scope>NUCLEOTIDE SEQUENCE</scope>
    <source>
        <strain evidence="1">MA461A</strain>
    </source>
</reference>
<sequence length="59" mass="7053">YNEKLDMLVTLQAELANEINDMPQSKSLIIRSYTQAYEKRRFEIRDIFAIKNSEMKVQK</sequence>
<organism evidence="1 2">
    <name type="scientific">Racocetra persica</name>
    <dbReference type="NCBI Taxonomy" id="160502"/>
    <lineage>
        <taxon>Eukaryota</taxon>
        <taxon>Fungi</taxon>
        <taxon>Fungi incertae sedis</taxon>
        <taxon>Mucoromycota</taxon>
        <taxon>Glomeromycotina</taxon>
        <taxon>Glomeromycetes</taxon>
        <taxon>Diversisporales</taxon>
        <taxon>Gigasporaceae</taxon>
        <taxon>Racocetra</taxon>
    </lineage>
</organism>
<accession>A0ACA9KG12</accession>
<dbReference type="EMBL" id="CAJVQC010000409">
    <property type="protein sequence ID" value="CAG8469729.1"/>
    <property type="molecule type" value="Genomic_DNA"/>
</dbReference>